<dbReference type="AlphaFoldDB" id="A0A8H5Z6P4"/>
<evidence type="ECO:0000256" key="1">
    <source>
        <dbReference type="SAM" id="Coils"/>
    </source>
</evidence>
<keyword evidence="3" id="KW-0472">Membrane</keyword>
<keyword evidence="5" id="KW-1185">Reference proteome</keyword>
<dbReference type="OrthoDB" id="5056520at2759"/>
<keyword evidence="1" id="KW-0175">Coiled coil</keyword>
<reference evidence="4 5" key="1">
    <citation type="submission" date="2020-05" db="EMBL/GenBank/DDBJ databases">
        <title>Identification and distribution of gene clusters putatively required for synthesis of sphingolipid metabolism inhibitors in phylogenetically diverse species of the filamentous fungus Fusarium.</title>
        <authorList>
            <person name="Kim H.-S."/>
            <person name="Busman M."/>
            <person name="Brown D.W."/>
            <person name="Divon H."/>
            <person name="Uhlig S."/>
            <person name="Proctor R.H."/>
        </authorList>
    </citation>
    <scope>NUCLEOTIDE SEQUENCE [LARGE SCALE GENOMIC DNA]</scope>
    <source>
        <strain evidence="4 5">NRRL 66235</strain>
    </source>
</reference>
<comment type="caution">
    <text evidence="4">The sequence shown here is derived from an EMBL/GenBank/DDBJ whole genome shotgun (WGS) entry which is preliminary data.</text>
</comment>
<organism evidence="4 5">
    <name type="scientific">Fusarium mundagurra</name>
    <dbReference type="NCBI Taxonomy" id="1567541"/>
    <lineage>
        <taxon>Eukaryota</taxon>
        <taxon>Fungi</taxon>
        <taxon>Dikarya</taxon>
        <taxon>Ascomycota</taxon>
        <taxon>Pezizomycotina</taxon>
        <taxon>Sordariomycetes</taxon>
        <taxon>Hypocreomycetidae</taxon>
        <taxon>Hypocreales</taxon>
        <taxon>Nectriaceae</taxon>
        <taxon>Fusarium</taxon>
        <taxon>Fusarium fujikuroi species complex</taxon>
    </lineage>
</organism>
<evidence type="ECO:0000313" key="5">
    <source>
        <dbReference type="Proteomes" id="UP000544331"/>
    </source>
</evidence>
<proteinExistence type="predicted"/>
<protein>
    <submittedName>
        <fullName evidence="4">Uncharacterized protein</fullName>
    </submittedName>
</protein>
<evidence type="ECO:0000256" key="3">
    <source>
        <dbReference type="SAM" id="Phobius"/>
    </source>
</evidence>
<name>A0A8H5Z6P4_9HYPO</name>
<sequence>MSNYSPTSSSYETAPTSPSETPYNAENRNTTTGENDVLDWRSLQQLQLSIALAQVERVANQLQASLNTTTRELDRQMTELHHDMEVILSLRKEDLKRDQRRRNQTLLFCVLVVLTAILLSWVLGHRGKELLELLDIE</sequence>
<feature type="coiled-coil region" evidence="1">
    <location>
        <begin position="52"/>
        <end position="79"/>
    </location>
</feature>
<keyword evidence="3" id="KW-1133">Transmembrane helix</keyword>
<keyword evidence="3" id="KW-0812">Transmembrane</keyword>
<dbReference type="EMBL" id="JAAOAN010000054">
    <property type="protein sequence ID" value="KAF5723805.1"/>
    <property type="molecule type" value="Genomic_DNA"/>
</dbReference>
<evidence type="ECO:0000313" key="4">
    <source>
        <dbReference type="EMBL" id="KAF5723805.1"/>
    </source>
</evidence>
<dbReference type="Proteomes" id="UP000544331">
    <property type="component" value="Unassembled WGS sequence"/>
</dbReference>
<feature type="transmembrane region" description="Helical" evidence="3">
    <location>
        <begin position="105"/>
        <end position="124"/>
    </location>
</feature>
<evidence type="ECO:0000256" key="2">
    <source>
        <dbReference type="SAM" id="MobiDB-lite"/>
    </source>
</evidence>
<feature type="region of interest" description="Disordered" evidence="2">
    <location>
        <begin position="1"/>
        <end position="34"/>
    </location>
</feature>
<accession>A0A8H5Z6P4</accession>
<gene>
    <name evidence="4" type="ORF">FMUND_1413</name>
</gene>